<feature type="region of interest" description="Disordered" evidence="1">
    <location>
        <begin position="645"/>
        <end position="681"/>
    </location>
</feature>
<dbReference type="PANTHER" id="PTHR31325">
    <property type="entry name" value="OS01G0798800 PROTEIN-RELATED"/>
    <property type="match status" value="1"/>
</dbReference>
<feature type="domain" description="DUF4220" evidence="3">
    <location>
        <begin position="52"/>
        <end position="347"/>
    </location>
</feature>
<evidence type="ECO:0000256" key="2">
    <source>
        <dbReference type="SAM" id="Phobius"/>
    </source>
</evidence>
<dbReference type="AlphaFoldDB" id="A0A0E0B6M5"/>
<dbReference type="STRING" id="40148.A0A0E0B6M5"/>
<dbReference type="HOGENOM" id="CLU_009180_4_0_1"/>
<protein>
    <recommendedName>
        <fullName evidence="3">DUF4220 domain-containing protein</fullName>
    </recommendedName>
</protein>
<evidence type="ECO:0000313" key="4">
    <source>
        <dbReference type="EnsemblPlants" id="OGLUM09G20370.1"/>
    </source>
</evidence>
<dbReference type="EnsemblPlants" id="OGLUM09G20370.1">
    <property type="protein sequence ID" value="OGLUM09G20370.1"/>
    <property type="gene ID" value="OGLUM09G20370"/>
</dbReference>
<dbReference type="Proteomes" id="UP000026961">
    <property type="component" value="Chromosome 9"/>
</dbReference>
<reference evidence="4" key="1">
    <citation type="submission" date="2015-04" db="UniProtKB">
        <authorList>
            <consortium name="EnsemblPlants"/>
        </authorList>
    </citation>
    <scope>IDENTIFICATION</scope>
</reference>
<reference evidence="4" key="2">
    <citation type="submission" date="2018-05" db="EMBL/GenBank/DDBJ databases">
        <title>OgluRS3 (Oryza glumaepatula Reference Sequence Version 3).</title>
        <authorList>
            <person name="Zhang J."/>
            <person name="Kudrna D."/>
            <person name="Lee S."/>
            <person name="Talag J."/>
            <person name="Welchert J."/>
            <person name="Wing R.A."/>
        </authorList>
    </citation>
    <scope>NUCLEOTIDE SEQUENCE [LARGE SCALE GENOMIC DNA]</scope>
</reference>
<feature type="transmembrane region" description="Helical" evidence="2">
    <location>
        <begin position="50"/>
        <end position="70"/>
    </location>
</feature>
<keyword evidence="5" id="KW-1185">Reference proteome</keyword>
<feature type="transmembrane region" description="Helical" evidence="2">
    <location>
        <begin position="123"/>
        <end position="142"/>
    </location>
</feature>
<evidence type="ECO:0000313" key="5">
    <source>
        <dbReference type="Proteomes" id="UP000026961"/>
    </source>
</evidence>
<keyword evidence="2" id="KW-0812">Transmembrane</keyword>
<dbReference type="Pfam" id="PF13968">
    <property type="entry name" value="DUF4220"/>
    <property type="match status" value="1"/>
</dbReference>
<feature type="transmembrane region" description="Helical" evidence="2">
    <location>
        <begin position="329"/>
        <end position="351"/>
    </location>
</feature>
<feature type="transmembrane region" description="Helical" evidence="2">
    <location>
        <begin position="295"/>
        <end position="317"/>
    </location>
</feature>
<evidence type="ECO:0000256" key="1">
    <source>
        <dbReference type="SAM" id="MobiDB-lite"/>
    </source>
</evidence>
<sequence>MMMIDVWSAVRWWDEWQLRILVLGSLGLQWFLLVAAPMRKYTIPRWLRTCIWLAYVSSDALAIYALATLFNRHAKARSGASCGGTNANGGQAGVLEILWAPVLLIHLGGQRELTAYNIEDNELWTRHAVTLVSQVAVAVYAFYKSWPNSTDKRLWVSAILMFVIGVLSFSEKPWAFKRARIQKLAAVSSLVQGTTRHDGKWEKAYRFCFTDLEEQSARKRGLTTRNRVHMLLSDMSLFAAVTELKRRGVLDSVDQEGTAILSRAIGAERFSKRWLQNAFGLIYTRAKVTWTPAYLAYHLLLVPALHVASITLFAVSHKRGRYNATDVKITYILLCFTAVLDISAFFFRGLIHLVMFVAKVPSLCEWIAQYNLIDAALRRLQPTGWLIKCATRIGCYEGYFDTKHDKLYSKVAGYLVFDLLRSDQIEGLDLGSYRNLDSEMNNWILSHDLRRRACGEGTEVRSTLLGSFDRSVLFWHIATDLCFTRKPPTFPAHPRVVITEAISNYMAHLLNFRPDMLLTGSRQHLFAEAMQQVEAILKLRAGRHFKRPSIQDDMAMVDTIFKSTLGPGPNEYPLVHEASMLTKELLLLDDETRHELMYHVWVGMLFYSAAMCRGYLHAKSLGEGGEFLSFVWLLLSIKGTKTLSDKLQMPDQPNAPPVQQHAQGTQQGEVFQKQEDWDFRN</sequence>
<feature type="compositionally biased region" description="Basic and acidic residues" evidence="1">
    <location>
        <begin position="672"/>
        <end position="681"/>
    </location>
</feature>
<proteinExistence type="predicted"/>
<accession>A0A0E0B6M5</accession>
<keyword evidence="2" id="KW-1133">Transmembrane helix</keyword>
<dbReference type="Gramene" id="OGLUM09G20370.1">
    <property type="protein sequence ID" value="OGLUM09G20370.1"/>
    <property type="gene ID" value="OGLUM09G20370"/>
</dbReference>
<dbReference type="InterPro" id="IPR025315">
    <property type="entry name" value="DUF4220"/>
</dbReference>
<keyword evidence="2" id="KW-0472">Membrane</keyword>
<name>A0A0E0B6M5_9ORYZ</name>
<dbReference type="Pfam" id="PF04578">
    <property type="entry name" value="DUF594"/>
    <property type="match status" value="1"/>
</dbReference>
<dbReference type="InterPro" id="IPR007658">
    <property type="entry name" value="DUF594"/>
</dbReference>
<feature type="transmembrane region" description="Helical" evidence="2">
    <location>
        <begin position="20"/>
        <end position="38"/>
    </location>
</feature>
<feature type="transmembrane region" description="Helical" evidence="2">
    <location>
        <begin position="154"/>
        <end position="170"/>
    </location>
</feature>
<feature type="compositionally biased region" description="Polar residues" evidence="1">
    <location>
        <begin position="660"/>
        <end position="669"/>
    </location>
</feature>
<evidence type="ECO:0000259" key="3">
    <source>
        <dbReference type="Pfam" id="PF13968"/>
    </source>
</evidence>
<organism evidence="4">
    <name type="scientific">Oryza glumipatula</name>
    <dbReference type="NCBI Taxonomy" id="40148"/>
    <lineage>
        <taxon>Eukaryota</taxon>
        <taxon>Viridiplantae</taxon>
        <taxon>Streptophyta</taxon>
        <taxon>Embryophyta</taxon>
        <taxon>Tracheophyta</taxon>
        <taxon>Spermatophyta</taxon>
        <taxon>Magnoliopsida</taxon>
        <taxon>Liliopsida</taxon>
        <taxon>Poales</taxon>
        <taxon>Poaceae</taxon>
        <taxon>BOP clade</taxon>
        <taxon>Oryzoideae</taxon>
        <taxon>Oryzeae</taxon>
        <taxon>Oryzinae</taxon>
        <taxon>Oryza</taxon>
    </lineage>
</organism>